<name>A0A835T640_CHLIN</name>
<organism evidence="2 3">
    <name type="scientific">Chlamydomonas incerta</name>
    <dbReference type="NCBI Taxonomy" id="51695"/>
    <lineage>
        <taxon>Eukaryota</taxon>
        <taxon>Viridiplantae</taxon>
        <taxon>Chlorophyta</taxon>
        <taxon>core chlorophytes</taxon>
        <taxon>Chlorophyceae</taxon>
        <taxon>CS clade</taxon>
        <taxon>Chlamydomonadales</taxon>
        <taxon>Chlamydomonadaceae</taxon>
        <taxon>Chlamydomonas</taxon>
    </lineage>
</organism>
<protein>
    <submittedName>
        <fullName evidence="2">Uncharacterized protein</fullName>
    </submittedName>
</protein>
<feature type="region of interest" description="Disordered" evidence="1">
    <location>
        <begin position="915"/>
        <end position="939"/>
    </location>
</feature>
<feature type="region of interest" description="Disordered" evidence="1">
    <location>
        <begin position="164"/>
        <end position="190"/>
    </location>
</feature>
<feature type="compositionally biased region" description="Low complexity" evidence="1">
    <location>
        <begin position="534"/>
        <end position="547"/>
    </location>
</feature>
<feature type="region of interest" description="Disordered" evidence="1">
    <location>
        <begin position="995"/>
        <end position="1049"/>
    </location>
</feature>
<feature type="compositionally biased region" description="Low complexity" evidence="1">
    <location>
        <begin position="111"/>
        <end position="120"/>
    </location>
</feature>
<feature type="compositionally biased region" description="Low complexity" evidence="1">
    <location>
        <begin position="622"/>
        <end position="653"/>
    </location>
</feature>
<feature type="compositionally biased region" description="Gly residues" evidence="1">
    <location>
        <begin position="1004"/>
        <end position="1017"/>
    </location>
</feature>
<feature type="region of interest" description="Disordered" evidence="1">
    <location>
        <begin position="394"/>
        <end position="427"/>
    </location>
</feature>
<feature type="compositionally biased region" description="Polar residues" evidence="1">
    <location>
        <begin position="46"/>
        <end position="60"/>
    </location>
</feature>
<dbReference type="OrthoDB" id="547643at2759"/>
<feature type="region of interest" description="Disordered" evidence="1">
    <location>
        <begin position="691"/>
        <end position="715"/>
    </location>
</feature>
<proteinExistence type="predicted"/>
<dbReference type="Proteomes" id="UP000650467">
    <property type="component" value="Unassembled WGS sequence"/>
</dbReference>
<dbReference type="AlphaFoldDB" id="A0A835T640"/>
<dbReference type="EMBL" id="JAEHOC010000008">
    <property type="protein sequence ID" value="KAG2439612.1"/>
    <property type="molecule type" value="Genomic_DNA"/>
</dbReference>
<feature type="compositionally biased region" description="Low complexity" evidence="1">
    <location>
        <begin position="74"/>
        <end position="95"/>
    </location>
</feature>
<feature type="region of interest" description="Disordered" evidence="1">
    <location>
        <begin position="42"/>
        <end position="128"/>
    </location>
</feature>
<accession>A0A835T640</accession>
<feature type="region of interest" description="Disordered" evidence="1">
    <location>
        <begin position="735"/>
        <end position="776"/>
    </location>
</feature>
<feature type="compositionally biased region" description="Polar residues" evidence="1">
    <location>
        <begin position="411"/>
        <end position="427"/>
    </location>
</feature>
<evidence type="ECO:0000313" key="2">
    <source>
        <dbReference type="EMBL" id="KAG2439612.1"/>
    </source>
</evidence>
<feature type="compositionally biased region" description="Low complexity" evidence="1">
    <location>
        <begin position="586"/>
        <end position="595"/>
    </location>
</feature>
<gene>
    <name evidence="2" type="ORF">HXX76_004964</name>
</gene>
<comment type="caution">
    <text evidence="2">The sequence shown here is derived from an EMBL/GenBank/DDBJ whole genome shotgun (WGS) entry which is preliminary data.</text>
</comment>
<keyword evidence="3" id="KW-1185">Reference proteome</keyword>
<evidence type="ECO:0000313" key="3">
    <source>
        <dbReference type="Proteomes" id="UP000650467"/>
    </source>
</evidence>
<reference evidence="2" key="1">
    <citation type="journal article" date="2020" name="bioRxiv">
        <title>Comparative genomics of Chlamydomonas.</title>
        <authorList>
            <person name="Craig R.J."/>
            <person name="Hasan A.R."/>
            <person name="Ness R.W."/>
            <person name="Keightley P.D."/>
        </authorList>
    </citation>
    <scope>NUCLEOTIDE SEQUENCE</scope>
    <source>
        <strain evidence="2">SAG 7.73</strain>
    </source>
</reference>
<feature type="region of interest" description="Disordered" evidence="1">
    <location>
        <begin position="531"/>
        <end position="654"/>
    </location>
</feature>
<sequence>MLKSATDLPRGSALAAELEAVASKLRQKEQEAAVLQHEVQVERQMRSQLQLALTGAQATIRQLRAAPTPPPRAPGSGASSGRRSSEPGSESSSKGSHAHSRDGAATAHSNASSGRSLSLAGGMGGGARGMRDSVCRQLLQSPASTLSTLSFAAKPTLATGCSPLSQPDAGCSPKELPPEGHPLRPHHHAPGLELAATSPMAPQAHGGSAGPAVHQGAQQSLSGWMLTALATPGVDGGVGRAAAAPTATLGRTTAAALAELQTPAPVGRGQGMAAAVRAALAATPAQPLTYGSPLHLRIQRLLAVHGTGLSAASPQGAVGVDLVRHCDAGGLEGGALDSAQLQAASAVSSSVSSACATPAGGNKQYDVATLANLQSSVSPFGLTLRQRYAQRGASAGGAPLPCDAPTPPPASTSHAQRPPQQGPCSQASEVAELAAQLGLNLDLNAVDGMSQLDVLGEIDRWLSAQYIAAKKAILASAEPLAVEEGLDADVTPDMQEEEEEGLGAALITAAALSGPPVTTAVEAGIQTEPLPPSAAERAAAAANSMAAVTEPAPARRDAAVGTPAASPLRPMGAPSRAGSANKKPRAATSRAASSGAGVGTDDDVMSPAADQAKRSPAHALKQTGPATPQPAAAASPAAAPPQQQQQQDGAATAWTRWDQASTDASGTPARRGLFRDAASARVAAAAGAEEAAATGAGSGEAHAHHPLSKQKSDPSLWSSVVASGAAIADSILRGGTAAGTPADEEEAGSAPAPPRGAQRHVDPFDGPSSSPAAYGRLTPDARSLLAAPPARPSAGSLQFDDALEQHLRQKQLTIRTSHTQVAAGAGAPAPGVGHFVPTAPAPPAAVPVVAAPALPQPVIAAARAPLQPAGHSRRHAPQASISHGMPNTTAGAAGAAAAAGAGAGGERVLFTPGMALGSGSRARPTGRTASRLTPEAAHPGVATTLRFGDADAAAPAGSGYDSDGGGAGGREGAGCISRMSSISSVSIVTSEAAAPTYSGSTARGRGGGGGGGGGGWGSRSKQAAAGREQEATSRPRGRAAGGGGSRPLFGFLASLTACTRGSDAY</sequence>
<evidence type="ECO:0000256" key="1">
    <source>
        <dbReference type="SAM" id="MobiDB-lite"/>
    </source>
</evidence>